<sequence length="117" mass="12231">MLNLGAVLGSLCILMTAMTLIFGFKPLIFASGSMAPEIPTGSFGLAVTTPVSELDPGQVVSVVAADQMRVTHRILENTPLGLILKGDANTVADLQPYAVESADRLLFSVPNLGYVIG</sequence>
<keyword evidence="2" id="KW-1185">Reference proteome</keyword>
<evidence type="ECO:0000313" key="1">
    <source>
        <dbReference type="EMBL" id="GGJ49037.1"/>
    </source>
</evidence>
<dbReference type="CDD" id="cd06462">
    <property type="entry name" value="Peptidase_S24_S26"/>
    <property type="match status" value="1"/>
</dbReference>
<dbReference type="Proteomes" id="UP000606115">
    <property type="component" value="Unassembled WGS sequence"/>
</dbReference>
<reference evidence="2" key="1">
    <citation type="journal article" date="2019" name="Int. J. Syst. Evol. Microbiol.">
        <title>The Global Catalogue of Microorganisms (GCM) 10K type strain sequencing project: providing services to taxonomists for standard genome sequencing and annotation.</title>
        <authorList>
            <consortium name="The Broad Institute Genomics Platform"/>
            <consortium name="The Broad Institute Genome Sequencing Center for Infectious Disease"/>
            <person name="Wu L."/>
            <person name="Ma J."/>
        </authorList>
    </citation>
    <scope>NUCLEOTIDE SEQUENCE [LARGE SCALE GENOMIC DNA]</scope>
    <source>
        <strain evidence="2">CGMCC 1.3685</strain>
    </source>
</reference>
<proteinExistence type="predicted"/>
<accession>A0ABQ2D868</accession>
<evidence type="ECO:0008006" key="3">
    <source>
        <dbReference type="Google" id="ProtNLM"/>
    </source>
</evidence>
<dbReference type="EMBL" id="BMKX01000001">
    <property type="protein sequence ID" value="GGJ49037.1"/>
    <property type="molecule type" value="Genomic_DNA"/>
</dbReference>
<comment type="caution">
    <text evidence="1">The sequence shown here is derived from an EMBL/GenBank/DDBJ whole genome shotgun (WGS) entry which is preliminary data.</text>
</comment>
<evidence type="ECO:0000313" key="2">
    <source>
        <dbReference type="Proteomes" id="UP000606115"/>
    </source>
</evidence>
<protein>
    <recommendedName>
        <fullName evidence="3">Signal peptidase I</fullName>
    </recommendedName>
</protein>
<name>A0ABQ2D868_9MICC</name>
<organism evidence="1 2">
    <name type="scientific">Glutamicibacter ardleyensis</name>
    <dbReference type="NCBI Taxonomy" id="225894"/>
    <lineage>
        <taxon>Bacteria</taxon>
        <taxon>Bacillati</taxon>
        <taxon>Actinomycetota</taxon>
        <taxon>Actinomycetes</taxon>
        <taxon>Micrococcales</taxon>
        <taxon>Micrococcaceae</taxon>
        <taxon>Glutamicibacter</taxon>
    </lineage>
</organism>
<gene>
    <name evidence="1" type="ORF">GCM10007173_04510</name>
</gene>